<dbReference type="GeneID" id="70185735"/>
<dbReference type="PANTHER" id="PTHR47540:SF6">
    <property type="entry name" value="ZN(II)2CYS6 TRANSCRIPTION FACTOR (EUROFUNG)"/>
    <property type="match status" value="1"/>
</dbReference>
<dbReference type="Proteomes" id="UP000756346">
    <property type="component" value="Unassembled WGS sequence"/>
</dbReference>
<dbReference type="InterPro" id="IPR036864">
    <property type="entry name" value="Zn2-C6_fun-type_DNA-bd_sf"/>
</dbReference>
<evidence type="ECO:0000256" key="3">
    <source>
        <dbReference type="ARBA" id="ARBA00023015"/>
    </source>
</evidence>
<dbReference type="Pfam" id="PF00172">
    <property type="entry name" value="Zn_clus"/>
    <property type="match status" value="1"/>
</dbReference>
<feature type="domain" description="Zn(2)-C6 fungal-type" evidence="8">
    <location>
        <begin position="13"/>
        <end position="44"/>
    </location>
</feature>
<dbReference type="GO" id="GO:0005634">
    <property type="term" value="C:nucleus"/>
    <property type="evidence" value="ECO:0007669"/>
    <property type="project" value="UniProtKB-SubCell"/>
</dbReference>
<dbReference type="Pfam" id="PF04082">
    <property type="entry name" value="Fungal_trans"/>
    <property type="match status" value="1"/>
</dbReference>
<evidence type="ECO:0000259" key="8">
    <source>
        <dbReference type="PROSITE" id="PS50048"/>
    </source>
</evidence>
<organism evidence="9 10">
    <name type="scientific">Microdochium trichocladiopsis</name>
    <dbReference type="NCBI Taxonomy" id="1682393"/>
    <lineage>
        <taxon>Eukaryota</taxon>
        <taxon>Fungi</taxon>
        <taxon>Dikarya</taxon>
        <taxon>Ascomycota</taxon>
        <taxon>Pezizomycotina</taxon>
        <taxon>Sordariomycetes</taxon>
        <taxon>Xylariomycetidae</taxon>
        <taxon>Xylariales</taxon>
        <taxon>Microdochiaceae</taxon>
        <taxon>Microdochium</taxon>
    </lineage>
</organism>
<gene>
    <name evidence="9" type="ORF">B0I36DRAFT_343733</name>
</gene>
<evidence type="ECO:0000256" key="4">
    <source>
        <dbReference type="ARBA" id="ARBA00023125"/>
    </source>
</evidence>
<dbReference type="InterPro" id="IPR001138">
    <property type="entry name" value="Zn2Cys6_DnaBD"/>
</dbReference>
<dbReference type="Gene3D" id="4.10.240.10">
    <property type="entry name" value="Zn(2)-C6 fungal-type DNA-binding domain"/>
    <property type="match status" value="1"/>
</dbReference>
<keyword evidence="4" id="KW-0238">DNA-binding</keyword>
<dbReference type="GO" id="GO:0043565">
    <property type="term" value="F:sequence-specific DNA binding"/>
    <property type="evidence" value="ECO:0007669"/>
    <property type="project" value="TreeGrafter"/>
</dbReference>
<evidence type="ECO:0000256" key="2">
    <source>
        <dbReference type="ARBA" id="ARBA00022723"/>
    </source>
</evidence>
<name>A0A9P8YH54_9PEZI</name>
<dbReference type="GO" id="GO:0008270">
    <property type="term" value="F:zinc ion binding"/>
    <property type="evidence" value="ECO:0007669"/>
    <property type="project" value="InterPro"/>
</dbReference>
<evidence type="ECO:0000313" key="9">
    <source>
        <dbReference type="EMBL" id="KAH7039907.1"/>
    </source>
</evidence>
<dbReference type="RefSeq" id="XP_046017962.1">
    <property type="nucleotide sequence ID" value="XM_046156189.1"/>
</dbReference>
<dbReference type="CDD" id="cd00067">
    <property type="entry name" value="GAL4"/>
    <property type="match status" value="1"/>
</dbReference>
<dbReference type="GO" id="GO:0045944">
    <property type="term" value="P:positive regulation of transcription by RNA polymerase II"/>
    <property type="evidence" value="ECO:0007669"/>
    <property type="project" value="TreeGrafter"/>
</dbReference>
<feature type="compositionally biased region" description="Polar residues" evidence="7">
    <location>
        <begin position="74"/>
        <end position="86"/>
    </location>
</feature>
<proteinExistence type="predicted"/>
<reference evidence="9" key="1">
    <citation type="journal article" date="2021" name="Nat. Commun.">
        <title>Genetic determinants of endophytism in the Arabidopsis root mycobiome.</title>
        <authorList>
            <person name="Mesny F."/>
            <person name="Miyauchi S."/>
            <person name="Thiergart T."/>
            <person name="Pickel B."/>
            <person name="Atanasova L."/>
            <person name="Karlsson M."/>
            <person name="Huettel B."/>
            <person name="Barry K.W."/>
            <person name="Haridas S."/>
            <person name="Chen C."/>
            <person name="Bauer D."/>
            <person name="Andreopoulos W."/>
            <person name="Pangilinan J."/>
            <person name="LaButti K."/>
            <person name="Riley R."/>
            <person name="Lipzen A."/>
            <person name="Clum A."/>
            <person name="Drula E."/>
            <person name="Henrissat B."/>
            <person name="Kohler A."/>
            <person name="Grigoriev I.V."/>
            <person name="Martin F.M."/>
            <person name="Hacquard S."/>
        </authorList>
    </citation>
    <scope>NUCLEOTIDE SEQUENCE</scope>
    <source>
        <strain evidence="9">MPI-CAGE-CH-0230</strain>
    </source>
</reference>
<dbReference type="InterPro" id="IPR007219">
    <property type="entry name" value="XnlR_reg_dom"/>
</dbReference>
<comment type="caution">
    <text evidence="9">The sequence shown here is derived from an EMBL/GenBank/DDBJ whole genome shotgun (WGS) entry which is preliminary data.</text>
</comment>
<comment type="subcellular location">
    <subcellularLocation>
        <location evidence="1">Nucleus</location>
    </subcellularLocation>
</comment>
<dbReference type="SMART" id="SM00066">
    <property type="entry name" value="GAL4"/>
    <property type="match status" value="1"/>
</dbReference>
<sequence>MASPQKPRRLLAACHPCHKHKTRCSGDQPCQACVSSGRAMECEYPRKERKVPISEAYLRRLEADSKRFREYASAQKNLQSSATQLPTPDPAQQAGGSGNTDDELPLSHEESNMLNPLFDPQGREPADRRALSAVDSDFIGEASCSAFSDRLLQCFDDTYTPAKAGFSSFLRLDPPNHAPSNESFPERMHAKLLLNVARRFIGNYHPLFLEVTFMKEMDAVYRREINPPSLWLCKFYALMALGEIYSNRRGVDNNGLVPGARYYERAVDMFQDKDIYEEPLLIHVEILTLLRLTLITKGWASNIFGRVRTAYHYSGVAMRLAMSMGMHRAATSSSTLTPVERESRRRAWWVLYFFDRFSASKLGQPVSVRDEDIDVEMPSMDGLTEEERAEFLDPEPLVINTKLGRIIGNILTDVYGVPNSRRGLCIRGVHRILKQLRSWYDELPRDLRLKERGTPRPVASLHLAYNQCIIQTTRPVLLHLFKSQFQLGKSGRDQQREAAAEQQQPPALRQQSKFSPITLALAESCVNAARSSSRIVEGLFLDGAIASYGYWDAHHISSAALILVISAVMKPAAVTSEALETLLSILRSIKKDGNIPAVDFCDRLSQVQARVFSLRCKIQGQAGHEHDLHSPRRQQEQQDQPSTPHVEGINRQKSGQMLADHMAAATSLSSLSSASFANTPPQDRPQSDHAQNLGGTNGDRSHNNGSTPLDWFSTANNVLADPLIGSFLNEAPQMVWTGPEGNDIFFTDNSGGGVLGPFASETGTHFPF</sequence>
<dbReference type="InterPro" id="IPR051711">
    <property type="entry name" value="Stress_Response_Reg"/>
</dbReference>
<evidence type="ECO:0000256" key="6">
    <source>
        <dbReference type="ARBA" id="ARBA00023242"/>
    </source>
</evidence>
<feature type="region of interest" description="Disordered" evidence="7">
    <location>
        <begin position="622"/>
        <end position="648"/>
    </location>
</feature>
<dbReference type="PANTHER" id="PTHR47540">
    <property type="entry name" value="THIAMINE REPRESSIBLE GENES REGULATORY PROTEIN THI5"/>
    <property type="match status" value="1"/>
</dbReference>
<accession>A0A9P8YH54</accession>
<protein>
    <submittedName>
        <fullName evidence="9">Fungal-specific transcription factor domain-containing protein</fullName>
    </submittedName>
</protein>
<dbReference type="PROSITE" id="PS00463">
    <property type="entry name" value="ZN2_CY6_FUNGAL_1"/>
    <property type="match status" value="1"/>
</dbReference>
<keyword evidence="5" id="KW-0804">Transcription</keyword>
<dbReference type="SUPFAM" id="SSF57701">
    <property type="entry name" value="Zn2/Cys6 DNA-binding domain"/>
    <property type="match status" value="1"/>
</dbReference>
<keyword evidence="6" id="KW-0539">Nucleus</keyword>
<feature type="region of interest" description="Disordered" evidence="7">
    <location>
        <begin position="72"/>
        <end position="107"/>
    </location>
</feature>
<dbReference type="EMBL" id="JAGTJQ010000001">
    <property type="protein sequence ID" value="KAH7039907.1"/>
    <property type="molecule type" value="Genomic_DNA"/>
</dbReference>
<dbReference type="GO" id="GO:0006351">
    <property type="term" value="P:DNA-templated transcription"/>
    <property type="evidence" value="ECO:0007669"/>
    <property type="project" value="InterPro"/>
</dbReference>
<evidence type="ECO:0000256" key="1">
    <source>
        <dbReference type="ARBA" id="ARBA00004123"/>
    </source>
</evidence>
<feature type="region of interest" description="Disordered" evidence="7">
    <location>
        <begin position="670"/>
        <end position="709"/>
    </location>
</feature>
<evidence type="ECO:0000313" key="10">
    <source>
        <dbReference type="Proteomes" id="UP000756346"/>
    </source>
</evidence>
<keyword evidence="3" id="KW-0805">Transcription regulation</keyword>
<dbReference type="GO" id="GO:0000981">
    <property type="term" value="F:DNA-binding transcription factor activity, RNA polymerase II-specific"/>
    <property type="evidence" value="ECO:0007669"/>
    <property type="project" value="InterPro"/>
</dbReference>
<feature type="compositionally biased region" description="Basic and acidic residues" evidence="7">
    <location>
        <begin position="623"/>
        <end position="636"/>
    </location>
</feature>
<dbReference type="SMART" id="SM00906">
    <property type="entry name" value="Fungal_trans"/>
    <property type="match status" value="1"/>
</dbReference>
<evidence type="ECO:0000256" key="5">
    <source>
        <dbReference type="ARBA" id="ARBA00023163"/>
    </source>
</evidence>
<dbReference type="CDD" id="cd12148">
    <property type="entry name" value="fungal_TF_MHR"/>
    <property type="match status" value="1"/>
</dbReference>
<dbReference type="OrthoDB" id="4651687at2759"/>
<evidence type="ECO:0000256" key="7">
    <source>
        <dbReference type="SAM" id="MobiDB-lite"/>
    </source>
</evidence>
<dbReference type="PROSITE" id="PS50048">
    <property type="entry name" value="ZN2_CY6_FUNGAL_2"/>
    <property type="match status" value="1"/>
</dbReference>
<dbReference type="AlphaFoldDB" id="A0A9P8YH54"/>
<keyword evidence="2" id="KW-0479">Metal-binding</keyword>
<keyword evidence="10" id="KW-1185">Reference proteome</keyword>